<dbReference type="RefSeq" id="WP_165907919.1">
    <property type="nucleotide sequence ID" value="NZ_SLUN01000010.1"/>
</dbReference>
<dbReference type="SUPFAM" id="SSF51215">
    <property type="entry name" value="Regulatory protein AraC"/>
    <property type="match status" value="1"/>
</dbReference>
<evidence type="ECO:0000256" key="1">
    <source>
        <dbReference type="ARBA" id="ARBA00023015"/>
    </source>
</evidence>
<name>A0A4R1RU08_HYDET</name>
<feature type="domain" description="HTH araC/xylS-type" evidence="4">
    <location>
        <begin position="185"/>
        <end position="283"/>
    </location>
</feature>
<evidence type="ECO:0000259" key="4">
    <source>
        <dbReference type="PROSITE" id="PS01124"/>
    </source>
</evidence>
<gene>
    <name evidence="5" type="ORF">EDC14_101020</name>
</gene>
<dbReference type="PANTHER" id="PTHR43280">
    <property type="entry name" value="ARAC-FAMILY TRANSCRIPTIONAL REGULATOR"/>
    <property type="match status" value="1"/>
</dbReference>
<dbReference type="PROSITE" id="PS00041">
    <property type="entry name" value="HTH_ARAC_FAMILY_1"/>
    <property type="match status" value="1"/>
</dbReference>
<evidence type="ECO:0000313" key="6">
    <source>
        <dbReference type="Proteomes" id="UP000295008"/>
    </source>
</evidence>
<keyword evidence="3" id="KW-0804">Transcription</keyword>
<dbReference type="GO" id="GO:0003700">
    <property type="term" value="F:DNA-binding transcription factor activity"/>
    <property type="evidence" value="ECO:0007669"/>
    <property type="project" value="InterPro"/>
</dbReference>
<dbReference type="InterPro" id="IPR009057">
    <property type="entry name" value="Homeodomain-like_sf"/>
</dbReference>
<dbReference type="SMART" id="SM00342">
    <property type="entry name" value="HTH_ARAC"/>
    <property type="match status" value="1"/>
</dbReference>
<dbReference type="InterPro" id="IPR037923">
    <property type="entry name" value="HTH-like"/>
</dbReference>
<proteinExistence type="predicted"/>
<evidence type="ECO:0000256" key="3">
    <source>
        <dbReference type="ARBA" id="ARBA00023163"/>
    </source>
</evidence>
<evidence type="ECO:0000256" key="2">
    <source>
        <dbReference type="ARBA" id="ARBA00023125"/>
    </source>
</evidence>
<keyword evidence="6" id="KW-1185">Reference proteome</keyword>
<organism evidence="5 6">
    <name type="scientific">Hydrogenispora ethanolica</name>
    <dbReference type="NCBI Taxonomy" id="1082276"/>
    <lineage>
        <taxon>Bacteria</taxon>
        <taxon>Bacillati</taxon>
        <taxon>Bacillota</taxon>
        <taxon>Hydrogenispora</taxon>
    </lineage>
</organism>
<dbReference type="PRINTS" id="PR00032">
    <property type="entry name" value="HTHARAC"/>
</dbReference>
<dbReference type="Gene3D" id="2.60.120.10">
    <property type="entry name" value="Jelly Rolls"/>
    <property type="match status" value="1"/>
</dbReference>
<dbReference type="SUPFAM" id="SSF46689">
    <property type="entry name" value="Homeodomain-like"/>
    <property type="match status" value="2"/>
</dbReference>
<dbReference type="Pfam" id="PF12833">
    <property type="entry name" value="HTH_18"/>
    <property type="match status" value="1"/>
</dbReference>
<dbReference type="Gene3D" id="1.10.10.60">
    <property type="entry name" value="Homeodomain-like"/>
    <property type="match status" value="2"/>
</dbReference>
<dbReference type="InterPro" id="IPR003313">
    <property type="entry name" value="AraC-bd"/>
</dbReference>
<accession>A0A4R1RU08</accession>
<dbReference type="InterPro" id="IPR014710">
    <property type="entry name" value="RmlC-like_jellyroll"/>
</dbReference>
<dbReference type="PROSITE" id="PS01124">
    <property type="entry name" value="HTH_ARAC_FAMILY_2"/>
    <property type="match status" value="1"/>
</dbReference>
<dbReference type="Proteomes" id="UP000295008">
    <property type="component" value="Unassembled WGS sequence"/>
</dbReference>
<dbReference type="PANTHER" id="PTHR43280:SF28">
    <property type="entry name" value="HTH-TYPE TRANSCRIPTIONAL ACTIVATOR RHAS"/>
    <property type="match status" value="1"/>
</dbReference>
<evidence type="ECO:0000313" key="5">
    <source>
        <dbReference type="EMBL" id="TCL70031.1"/>
    </source>
</evidence>
<keyword evidence="1" id="KW-0805">Transcription regulation</keyword>
<dbReference type="GO" id="GO:0043565">
    <property type="term" value="F:sequence-specific DNA binding"/>
    <property type="evidence" value="ECO:0007669"/>
    <property type="project" value="InterPro"/>
</dbReference>
<dbReference type="CDD" id="cd02208">
    <property type="entry name" value="cupin_RmlC-like"/>
    <property type="match status" value="1"/>
</dbReference>
<dbReference type="Pfam" id="PF02311">
    <property type="entry name" value="AraC_binding"/>
    <property type="match status" value="1"/>
</dbReference>
<sequence length="288" mass="33415">MEATQQKNLVDQQFPFNMFIDDESEFPPHWHKELEIVYVLEGMVDMGLNSRIYTLRSRDIFLAGKGEVHYFLPHSGAIRKIIIHFDLAMLESISPEFQEYRWQVPLIRGPASGVFDFGEAAALHRDLEEQILALDREYTAREAGYKIAMMARLCDLYTGLIRRVPLERHSRLESDKHWKQLERLELVFRFVAAHYAEPVQLAEAAAAAGFSVFHFTRFFKDATGMTFLQYLHHYRIARAARSLGTTTEPVIDIALQSGFDSIQSFNRVFKQLKGCSPSQYRKRFLETE</sequence>
<dbReference type="InterPro" id="IPR018060">
    <property type="entry name" value="HTH_AraC"/>
</dbReference>
<dbReference type="InterPro" id="IPR018062">
    <property type="entry name" value="HTH_AraC-typ_CS"/>
</dbReference>
<comment type="caution">
    <text evidence="5">The sequence shown here is derived from an EMBL/GenBank/DDBJ whole genome shotgun (WGS) entry which is preliminary data.</text>
</comment>
<reference evidence="5 6" key="1">
    <citation type="submission" date="2019-03" db="EMBL/GenBank/DDBJ databases">
        <title>Genomic Encyclopedia of Type Strains, Phase IV (KMG-IV): sequencing the most valuable type-strain genomes for metagenomic binning, comparative biology and taxonomic classification.</title>
        <authorList>
            <person name="Goeker M."/>
        </authorList>
    </citation>
    <scope>NUCLEOTIDE SEQUENCE [LARGE SCALE GENOMIC DNA]</scope>
    <source>
        <strain evidence="5 6">LX-B</strain>
    </source>
</reference>
<protein>
    <submittedName>
        <fullName evidence="5">AraC-like DNA-binding protein</fullName>
    </submittedName>
</protein>
<keyword evidence="2 5" id="KW-0238">DNA-binding</keyword>
<dbReference type="EMBL" id="SLUN01000010">
    <property type="protein sequence ID" value="TCL70031.1"/>
    <property type="molecule type" value="Genomic_DNA"/>
</dbReference>
<dbReference type="AlphaFoldDB" id="A0A4R1RU08"/>
<dbReference type="InterPro" id="IPR020449">
    <property type="entry name" value="Tscrpt_reg_AraC-type_HTH"/>
</dbReference>